<protein>
    <recommendedName>
        <fullName evidence="10">1-deoxy-D-xylulose-5-phosphate synthase</fullName>
        <ecNumber evidence="10">2.2.1.7</ecNumber>
    </recommendedName>
    <alternativeName>
        <fullName evidence="10">1-deoxyxylulose-5-phosphate synthase</fullName>
        <shortName evidence="10">DXP synthase</shortName>
        <shortName evidence="10">DXPS</shortName>
    </alternativeName>
</protein>
<evidence type="ECO:0000256" key="3">
    <source>
        <dbReference type="ARBA" id="ARBA00011738"/>
    </source>
</evidence>
<evidence type="ECO:0000256" key="6">
    <source>
        <dbReference type="ARBA" id="ARBA00022842"/>
    </source>
</evidence>
<proteinExistence type="inferred from homology"/>
<reference evidence="12" key="1">
    <citation type="journal article" date="2021" name="PeerJ">
        <title>Extensive microbial diversity within the chicken gut microbiome revealed by metagenomics and culture.</title>
        <authorList>
            <person name="Gilroy R."/>
            <person name="Ravi A."/>
            <person name="Getino M."/>
            <person name="Pursley I."/>
            <person name="Horton D.L."/>
            <person name="Alikhan N.F."/>
            <person name="Baker D."/>
            <person name="Gharbi K."/>
            <person name="Hall N."/>
            <person name="Watson M."/>
            <person name="Adriaenssens E.M."/>
            <person name="Foster-Nyarko E."/>
            <person name="Jarju S."/>
            <person name="Secka A."/>
            <person name="Antonio M."/>
            <person name="Oren A."/>
            <person name="Chaudhuri R.R."/>
            <person name="La Ragione R."/>
            <person name="Hildebrand F."/>
            <person name="Pallen M.J."/>
        </authorList>
    </citation>
    <scope>NUCLEOTIDE SEQUENCE</scope>
    <source>
        <strain evidence="12">ChiBcec16-3735</strain>
    </source>
</reference>
<evidence type="ECO:0000256" key="7">
    <source>
        <dbReference type="ARBA" id="ARBA00022977"/>
    </source>
</evidence>
<dbReference type="InterPro" id="IPR009014">
    <property type="entry name" value="Transketo_C/PFOR_II"/>
</dbReference>
<evidence type="ECO:0000259" key="11">
    <source>
        <dbReference type="SMART" id="SM00861"/>
    </source>
</evidence>
<dbReference type="EC" id="2.2.1.7" evidence="10"/>
<dbReference type="PANTHER" id="PTHR43322">
    <property type="entry name" value="1-D-DEOXYXYLULOSE 5-PHOSPHATE SYNTHASE-RELATED"/>
    <property type="match status" value="1"/>
</dbReference>
<dbReference type="Pfam" id="PF02780">
    <property type="entry name" value="Transketolase_C"/>
    <property type="match status" value="1"/>
</dbReference>
<comment type="caution">
    <text evidence="10">Lacks conserved residue(s) required for the propagation of feature annotation.</text>
</comment>
<dbReference type="Pfam" id="PF02779">
    <property type="entry name" value="Transket_pyr"/>
    <property type="match status" value="1"/>
</dbReference>
<dbReference type="NCBIfam" id="NF003933">
    <property type="entry name" value="PRK05444.2-2"/>
    <property type="match status" value="1"/>
</dbReference>
<feature type="binding site" evidence="10">
    <location>
        <position position="75"/>
    </location>
    <ligand>
        <name>thiamine diphosphate</name>
        <dbReference type="ChEBI" id="CHEBI:58937"/>
    </ligand>
</feature>
<dbReference type="SUPFAM" id="SSF52922">
    <property type="entry name" value="TK C-terminal domain-like"/>
    <property type="match status" value="1"/>
</dbReference>
<sequence length="630" mass="68504">MDTPLLDAIRGPEDLKRLTEKQVVQLCGEIRSFLVDSVLHTGGHLASNLGTVELTVALHRVLNSPQDKIVFDVGHQCYTHKLLTGRKAGFARLRQRDGISGFPNPRESSHDAFVAGHGNTALSLAIGMAWAKKLKNEPGWVVAIIGDGAFTGGMIYEGMNNISSLNNLMVILNDNGMSISKNVGAMARYLTHLRASPEYFRANQHLSGVLSRVPLIGEPVHRFLSRAKTIVRRTMYDSTMFENMGFQYLGPLDGHKVLELEQTLRNITVRSGPLFLHVVTTKGKGYPPAEQNPGEFHGVSAGSQGYVPDPEVAAPASFSTVFGKALCEAASADKKICAITAAMKYGTGLQFFGHAYRDRFFDVGMAEQHAVTFAAGLASQGMTPVAAIYSTFLQRAYDQILHDVCLLRVKVIFAIDRAGLVPADGETHQGIYDPAFLSEAGIPIYSPSNYAELCYWLVQLVGPRYTGPQALRYPRGGESAALARYGCTGRAFDFLTGQPEADAVLVSYGSEVEDVLAAGAALEAQGIPCRVCKLVKIFPFTDEFLHAIERFDTILFAEECVCAGGIGQQLVARLTEDGWRGTFIHRAVDNTKLTHATVPELKELQGLDAASLVQAVRQALDAGQEKERTR</sequence>
<dbReference type="GO" id="GO:0009228">
    <property type="term" value="P:thiamine biosynthetic process"/>
    <property type="evidence" value="ECO:0007669"/>
    <property type="project" value="UniProtKB-UniRule"/>
</dbReference>
<dbReference type="GO" id="GO:0000287">
    <property type="term" value="F:magnesium ion binding"/>
    <property type="evidence" value="ECO:0007669"/>
    <property type="project" value="UniProtKB-UniRule"/>
</dbReference>
<name>A0A9D2FGY4_9FIRM</name>
<dbReference type="NCBIfam" id="TIGR00204">
    <property type="entry name" value="dxs"/>
    <property type="match status" value="1"/>
</dbReference>
<dbReference type="SUPFAM" id="SSF52518">
    <property type="entry name" value="Thiamin diphosphate-binding fold (THDP-binding)"/>
    <property type="match status" value="1"/>
</dbReference>
<keyword evidence="7 10" id="KW-0784">Thiamine biosynthesis</keyword>
<dbReference type="InterPro" id="IPR029061">
    <property type="entry name" value="THDP-binding"/>
</dbReference>
<evidence type="ECO:0000313" key="12">
    <source>
        <dbReference type="EMBL" id="HIZ58343.1"/>
    </source>
</evidence>
<dbReference type="Pfam" id="PF13292">
    <property type="entry name" value="DXP_synthase_N"/>
    <property type="match status" value="1"/>
</dbReference>
<comment type="caution">
    <text evidence="12">The sequence shown here is derived from an EMBL/GenBank/DDBJ whole genome shotgun (WGS) entry which is preliminary data.</text>
</comment>
<dbReference type="GO" id="GO:0019288">
    <property type="term" value="P:isopentenyl diphosphate biosynthetic process, methylerythritol 4-phosphate pathway"/>
    <property type="evidence" value="ECO:0007669"/>
    <property type="project" value="TreeGrafter"/>
</dbReference>
<feature type="binding site" evidence="10">
    <location>
        <begin position="148"/>
        <end position="149"/>
    </location>
    <ligand>
        <name>thiamine diphosphate</name>
        <dbReference type="ChEBI" id="CHEBI:58937"/>
    </ligand>
</feature>
<feature type="binding site" evidence="10">
    <location>
        <position position="147"/>
    </location>
    <ligand>
        <name>Mg(2+)</name>
        <dbReference type="ChEBI" id="CHEBI:18420"/>
    </ligand>
</feature>
<dbReference type="SMART" id="SM00861">
    <property type="entry name" value="Transket_pyr"/>
    <property type="match status" value="1"/>
</dbReference>
<dbReference type="InterPro" id="IPR049557">
    <property type="entry name" value="Transketolase_CS"/>
</dbReference>
<evidence type="ECO:0000256" key="5">
    <source>
        <dbReference type="ARBA" id="ARBA00022723"/>
    </source>
</evidence>
<gene>
    <name evidence="10 12" type="primary">dxs</name>
    <name evidence="12" type="ORF">H9725_07155</name>
</gene>
<feature type="binding site" evidence="10">
    <location>
        <position position="367"/>
    </location>
    <ligand>
        <name>thiamine diphosphate</name>
        <dbReference type="ChEBI" id="CHEBI:58937"/>
    </ligand>
</feature>
<comment type="similarity">
    <text evidence="2 10">Belongs to the transketolase family. DXPS subfamily.</text>
</comment>
<dbReference type="PANTHER" id="PTHR43322:SF5">
    <property type="entry name" value="1-DEOXY-D-XYLULOSE-5-PHOSPHATE SYNTHASE, CHLOROPLASTIC"/>
    <property type="match status" value="1"/>
</dbReference>
<dbReference type="GO" id="GO:0016114">
    <property type="term" value="P:terpenoid biosynthetic process"/>
    <property type="evidence" value="ECO:0007669"/>
    <property type="project" value="UniProtKB-UniRule"/>
</dbReference>
<evidence type="ECO:0000313" key="13">
    <source>
        <dbReference type="Proteomes" id="UP000824065"/>
    </source>
</evidence>
<dbReference type="AlphaFoldDB" id="A0A9D2FGY4"/>
<comment type="subunit">
    <text evidence="3 10">Homodimer.</text>
</comment>
<keyword evidence="9 10" id="KW-0414">Isoprene biosynthesis</keyword>
<keyword evidence="8 10" id="KW-0786">Thiamine pyrophosphate</keyword>
<comment type="cofactor">
    <cofactor evidence="10">
        <name>Mg(2+)</name>
        <dbReference type="ChEBI" id="CHEBI:18420"/>
    </cofactor>
    <text evidence="10">Binds 1 Mg(2+) ion per subunit.</text>
</comment>
<dbReference type="GO" id="GO:0030976">
    <property type="term" value="F:thiamine pyrophosphate binding"/>
    <property type="evidence" value="ECO:0007669"/>
    <property type="project" value="UniProtKB-UniRule"/>
</dbReference>
<dbReference type="InterPro" id="IPR033248">
    <property type="entry name" value="Transketolase_C"/>
</dbReference>
<comment type="catalytic activity">
    <reaction evidence="10">
        <text>D-glyceraldehyde 3-phosphate + pyruvate + H(+) = 1-deoxy-D-xylulose 5-phosphate + CO2</text>
        <dbReference type="Rhea" id="RHEA:12605"/>
        <dbReference type="ChEBI" id="CHEBI:15361"/>
        <dbReference type="ChEBI" id="CHEBI:15378"/>
        <dbReference type="ChEBI" id="CHEBI:16526"/>
        <dbReference type="ChEBI" id="CHEBI:57792"/>
        <dbReference type="ChEBI" id="CHEBI:59776"/>
        <dbReference type="EC" id="2.2.1.7"/>
    </reaction>
</comment>
<dbReference type="Gene3D" id="3.40.50.920">
    <property type="match status" value="1"/>
</dbReference>
<evidence type="ECO:0000256" key="8">
    <source>
        <dbReference type="ARBA" id="ARBA00023052"/>
    </source>
</evidence>
<feature type="binding site" evidence="10">
    <location>
        <position position="286"/>
    </location>
    <ligand>
        <name>thiamine diphosphate</name>
        <dbReference type="ChEBI" id="CHEBI:58937"/>
    </ligand>
</feature>
<dbReference type="GO" id="GO:0005829">
    <property type="term" value="C:cytosol"/>
    <property type="evidence" value="ECO:0007669"/>
    <property type="project" value="TreeGrafter"/>
</dbReference>
<accession>A0A9D2FGY4</accession>
<evidence type="ECO:0000256" key="9">
    <source>
        <dbReference type="ARBA" id="ARBA00023229"/>
    </source>
</evidence>
<evidence type="ECO:0000256" key="2">
    <source>
        <dbReference type="ARBA" id="ARBA00011081"/>
    </source>
</evidence>
<comment type="function">
    <text evidence="10">Catalyzes the acyloin condensation reaction between C atoms 2 and 3 of pyruvate and glyceraldehyde 3-phosphate to yield 1-deoxy-D-xylulose-5-phosphate (DXP).</text>
</comment>
<dbReference type="Proteomes" id="UP000824065">
    <property type="component" value="Unassembled WGS sequence"/>
</dbReference>
<dbReference type="PROSITE" id="PS00801">
    <property type="entry name" value="TRANSKETOLASE_1"/>
    <property type="match status" value="1"/>
</dbReference>
<dbReference type="EMBL" id="DXBJ01000049">
    <property type="protein sequence ID" value="HIZ58343.1"/>
    <property type="molecule type" value="Genomic_DNA"/>
</dbReference>
<comment type="cofactor">
    <cofactor evidence="10">
        <name>thiamine diphosphate</name>
        <dbReference type="ChEBI" id="CHEBI:58937"/>
    </cofactor>
    <text evidence="10">Binds 1 thiamine pyrophosphate per subunit.</text>
</comment>
<evidence type="ECO:0000256" key="1">
    <source>
        <dbReference type="ARBA" id="ARBA00004980"/>
    </source>
</evidence>
<dbReference type="Gene3D" id="3.40.50.970">
    <property type="match status" value="2"/>
</dbReference>
<keyword evidence="6 10" id="KW-0460">Magnesium</keyword>
<feature type="binding site" evidence="10">
    <location>
        <position position="175"/>
    </location>
    <ligand>
        <name>thiamine diphosphate</name>
        <dbReference type="ChEBI" id="CHEBI:58937"/>
    </ligand>
</feature>
<dbReference type="CDD" id="cd07033">
    <property type="entry name" value="TPP_PYR_DXS_TK_like"/>
    <property type="match status" value="1"/>
</dbReference>
<dbReference type="InterPro" id="IPR005477">
    <property type="entry name" value="Dxylulose-5-P_synthase"/>
</dbReference>
<keyword evidence="5 10" id="KW-0479">Metal-binding</keyword>
<dbReference type="CDD" id="cd02007">
    <property type="entry name" value="TPP_DXS"/>
    <property type="match status" value="1"/>
</dbReference>
<evidence type="ECO:0000256" key="4">
    <source>
        <dbReference type="ARBA" id="ARBA00022679"/>
    </source>
</evidence>
<organism evidence="12 13">
    <name type="scientific">Candidatus Faecalibacterium gallistercoris</name>
    <dbReference type="NCBI Taxonomy" id="2838579"/>
    <lineage>
        <taxon>Bacteria</taxon>
        <taxon>Bacillati</taxon>
        <taxon>Bacillota</taxon>
        <taxon>Clostridia</taxon>
        <taxon>Eubacteriales</taxon>
        <taxon>Oscillospiraceae</taxon>
        <taxon>Faecalibacterium</taxon>
    </lineage>
</organism>
<dbReference type="GO" id="GO:0008661">
    <property type="term" value="F:1-deoxy-D-xylulose-5-phosphate synthase activity"/>
    <property type="evidence" value="ECO:0007669"/>
    <property type="project" value="UniProtKB-UniRule"/>
</dbReference>
<evidence type="ECO:0000256" key="10">
    <source>
        <dbReference type="HAMAP-Rule" id="MF_00315"/>
    </source>
</evidence>
<comment type="pathway">
    <text evidence="1 10">Metabolic intermediate biosynthesis; 1-deoxy-D-xylulose 5-phosphate biosynthesis; 1-deoxy-D-xylulose 5-phosphate from D-glyceraldehyde 3-phosphate and pyruvate: step 1/1.</text>
</comment>
<keyword evidence="4 10" id="KW-0808">Transferase</keyword>
<dbReference type="InterPro" id="IPR005475">
    <property type="entry name" value="Transketolase-like_Pyr-bd"/>
</dbReference>
<reference evidence="12" key="2">
    <citation type="submission" date="2021-04" db="EMBL/GenBank/DDBJ databases">
        <authorList>
            <person name="Gilroy R."/>
        </authorList>
    </citation>
    <scope>NUCLEOTIDE SEQUENCE</scope>
    <source>
        <strain evidence="12">ChiBcec16-3735</strain>
    </source>
</reference>
<feature type="binding site" evidence="10">
    <location>
        <position position="175"/>
    </location>
    <ligand>
        <name>Mg(2+)</name>
        <dbReference type="ChEBI" id="CHEBI:18420"/>
    </ligand>
</feature>
<feature type="domain" description="Transketolase-like pyrimidine-binding" evidence="11">
    <location>
        <begin position="316"/>
        <end position="480"/>
    </location>
</feature>
<dbReference type="HAMAP" id="MF_00315">
    <property type="entry name" value="DXP_synth"/>
    <property type="match status" value="1"/>
</dbReference>